<dbReference type="InterPro" id="IPR017452">
    <property type="entry name" value="GPCR_Rhodpsn_7TM"/>
</dbReference>
<feature type="domain" description="G-protein coupled receptors family 1 profile" evidence="11">
    <location>
        <begin position="319"/>
        <end position="572"/>
    </location>
</feature>
<dbReference type="EMBL" id="CP092872">
    <property type="protein sequence ID" value="UYV73471.1"/>
    <property type="molecule type" value="Genomic_DNA"/>
</dbReference>
<dbReference type="Pfam" id="PF00001">
    <property type="entry name" value="7tm_1"/>
    <property type="match status" value="1"/>
</dbReference>
<feature type="transmembrane region" description="Helical" evidence="10">
    <location>
        <begin position="340"/>
        <end position="365"/>
    </location>
</feature>
<dbReference type="PROSITE" id="PS50262">
    <property type="entry name" value="G_PROTEIN_RECEP_F1_2"/>
    <property type="match status" value="1"/>
</dbReference>
<comment type="subcellular location">
    <subcellularLocation>
        <location evidence="1">Membrane</location>
        <topology evidence="1">Multi-pass membrane protein</topology>
    </subcellularLocation>
</comment>
<evidence type="ECO:0000313" key="13">
    <source>
        <dbReference type="Proteomes" id="UP001235939"/>
    </source>
</evidence>
<feature type="transmembrane region" description="Helical" evidence="10">
    <location>
        <begin position="470"/>
        <end position="493"/>
    </location>
</feature>
<keyword evidence="3 9" id="KW-0812">Transmembrane</keyword>
<feature type="transmembrane region" description="Helical" evidence="10">
    <location>
        <begin position="551"/>
        <end position="575"/>
    </location>
</feature>
<proteinExistence type="inferred from homology"/>
<keyword evidence="4 10" id="KW-1133">Transmembrane helix</keyword>
<keyword evidence="5 9" id="KW-0297">G-protein coupled receptor</keyword>
<comment type="similarity">
    <text evidence="2 9">Belongs to the G-protein coupled receptor 1 family.</text>
</comment>
<dbReference type="PRINTS" id="PR01012">
    <property type="entry name" value="NRPEPTIDEYR"/>
</dbReference>
<organism evidence="12 13">
    <name type="scientific">Cordylochernes scorpioides</name>
    <dbReference type="NCBI Taxonomy" id="51811"/>
    <lineage>
        <taxon>Eukaryota</taxon>
        <taxon>Metazoa</taxon>
        <taxon>Ecdysozoa</taxon>
        <taxon>Arthropoda</taxon>
        <taxon>Chelicerata</taxon>
        <taxon>Arachnida</taxon>
        <taxon>Pseudoscorpiones</taxon>
        <taxon>Cheliferoidea</taxon>
        <taxon>Chernetidae</taxon>
        <taxon>Cordylochernes</taxon>
    </lineage>
</organism>
<dbReference type="CDD" id="cd15203">
    <property type="entry name" value="7tmA_NPYR-like"/>
    <property type="match status" value="1"/>
</dbReference>
<evidence type="ECO:0000256" key="7">
    <source>
        <dbReference type="ARBA" id="ARBA00023170"/>
    </source>
</evidence>
<dbReference type="PROSITE" id="PS00237">
    <property type="entry name" value="G_PROTEIN_RECEP_F1_1"/>
    <property type="match status" value="1"/>
</dbReference>
<feature type="transmembrane region" description="Helical" evidence="10">
    <location>
        <begin position="303"/>
        <end position="328"/>
    </location>
</feature>
<reference evidence="12 13" key="1">
    <citation type="submission" date="2022-01" db="EMBL/GenBank/DDBJ databases">
        <title>A chromosomal length assembly of Cordylochernes scorpioides.</title>
        <authorList>
            <person name="Zeh D."/>
            <person name="Zeh J."/>
        </authorList>
    </citation>
    <scope>NUCLEOTIDE SEQUENCE [LARGE SCALE GENOMIC DNA]</scope>
    <source>
        <strain evidence="12">IN4F17</strain>
        <tissue evidence="12">Whole Body</tissue>
    </source>
</reference>
<evidence type="ECO:0000313" key="12">
    <source>
        <dbReference type="EMBL" id="UYV73471.1"/>
    </source>
</evidence>
<feature type="transmembrane region" description="Helical" evidence="10">
    <location>
        <begin position="415"/>
        <end position="438"/>
    </location>
</feature>
<dbReference type="SMART" id="SM01381">
    <property type="entry name" value="7TM_GPCR_Srsx"/>
    <property type="match status" value="1"/>
</dbReference>
<evidence type="ECO:0000256" key="5">
    <source>
        <dbReference type="ARBA" id="ARBA00023040"/>
    </source>
</evidence>
<feature type="transmembrane region" description="Helical" evidence="10">
    <location>
        <begin position="514"/>
        <end position="531"/>
    </location>
</feature>
<dbReference type="PRINTS" id="PR00237">
    <property type="entry name" value="GPCRRHODOPSN"/>
</dbReference>
<keyword evidence="13" id="KW-1185">Reference proteome</keyword>
<sequence>MEGHILVGLSSVKFADKLIEEGLDIKDDTLHSTPLKRKSERIVLGNVLFFVEDADLVAALRPYGQVKFIIQKMIQLEDFCWADACRKAFITLQDGVIISQIPARLDVKYKGVVTYIYVTYGIKCSLCYKHGHDRINYSFVARLSSSVPPAAAPSVMTNKVVDKVTSPPEPQSCSQEPPQTKDWRALADKQMNVLLKNEKVPSVIASVQQQYLERDLLQALTHNGKIDRLVDINITITILYDLKNKMSVHIANGLSISNYIALTASAIWRANNTSQELNLSSFDFYDPPDIHRETLLNIPALRALFACLYILIFVVGLFGNVLVCYVVFRNSAMHTVTNFFITNLALSDILLCMFAVPFTPLYTFIQEWIFGNLLCKLVPYAQGVSVYISAFTLMAIAVDRFFVIVYPFKARLPLLWCLWLIILMWIAAALLTLPYGIFMELNEATDNRWYCDEAWPSETSRLVFGLSTSILQFVMPFIIITFCYVRVCARLRLRVRTLPGTKPARKEERTRRTNRMLITMVAIFGISWLPLNGYNVLVDMYVPATAWRSLNLLFFLSHAAAMSSTCYNPFLYAWLNDNFRQEFNTLLPCLRFGSSRRGRVVAATSDVALLPPRPDKTCNGQETILLDALCPKNSHCHLAPSKSIQENNGVQTEVI</sequence>
<dbReference type="Gene3D" id="1.20.1070.10">
    <property type="entry name" value="Rhodopsin 7-helix transmembrane proteins"/>
    <property type="match status" value="1"/>
</dbReference>
<evidence type="ECO:0000256" key="10">
    <source>
        <dbReference type="SAM" id="Phobius"/>
    </source>
</evidence>
<evidence type="ECO:0000256" key="2">
    <source>
        <dbReference type="ARBA" id="ARBA00010663"/>
    </source>
</evidence>
<evidence type="ECO:0000256" key="1">
    <source>
        <dbReference type="ARBA" id="ARBA00004141"/>
    </source>
</evidence>
<dbReference type="InterPro" id="IPR000276">
    <property type="entry name" value="GPCR_Rhodpsn"/>
</dbReference>
<keyword evidence="6 10" id="KW-0472">Membrane</keyword>
<dbReference type="Proteomes" id="UP001235939">
    <property type="component" value="Chromosome 10"/>
</dbReference>
<evidence type="ECO:0000256" key="4">
    <source>
        <dbReference type="ARBA" id="ARBA00022989"/>
    </source>
</evidence>
<accession>A0ABY6KZH2</accession>
<evidence type="ECO:0000256" key="3">
    <source>
        <dbReference type="ARBA" id="ARBA00022692"/>
    </source>
</evidence>
<evidence type="ECO:0000256" key="8">
    <source>
        <dbReference type="ARBA" id="ARBA00023224"/>
    </source>
</evidence>
<feature type="transmembrane region" description="Helical" evidence="10">
    <location>
        <begin position="385"/>
        <end position="408"/>
    </location>
</feature>
<dbReference type="PANTHER" id="PTHR24235:SF29">
    <property type="entry name" value="GH23382P"/>
    <property type="match status" value="1"/>
</dbReference>
<evidence type="ECO:0000256" key="6">
    <source>
        <dbReference type="ARBA" id="ARBA00023136"/>
    </source>
</evidence>
<dbReference type="InterPro" id="IPR000611">
    <property type="entry name" value="NPY_rcpt"/>
</dbReference>
<dbReference type="SUPFAM" id="SSF81321">
    <property type="entry name" value="Family A G protein-coupled receptor-like"/>
    <property type="match status" value="1"/>
</dbReference>
<keyword evidence="8 9" id="KW-0807">Transducer</keyword>
<protein>
    <submittedName>
        <fullName evidence="12">PRLHR</fullName>
    </submittedName>
</protein>
<name>A0ABY6KZH2_9ARAC</name>
<keyword evidence="7 9" id="KW-0675">Receptor</keyword>
<dbReference type="PANTHER" id="PTHR24235">
    <property type="entry name" value="NEUROPEPTIDE Y RECEPTOR"/>
    <property type="match status" value="1"/>
</dbReference>
<evidence type="ECO:0000259" key="11">
    <source>
        <dbReference type="PROSITE" id="PS50262"/>
    </source>
</evidence>
<evidence type="ECO:0000256" key="9">
    <source>
        <dbReference type="RuleBase" id="RU000688"/>
    </source>
</evidence>
<gene>
    <name evidence="12" type="ORF">LAZ67_10003557</name>
</gene>